<evidence type="ECO:0000313" key="7">
    <source>
        <dbReference type="Proteomes" id="UP001156870"/>
    </source>
</evidence>
<keyword evidence="3" id="KW-0238">DNA-binding</keyword>
<sequence>MNVTIKQINAFVVVAQSQSFAEACNRVHLSQPALSITIKNLEEALGGALLVRTTRTLALTPEGQAFLPVAKRLLLDWNQALTDIGSLFSMKRGKLSIAAMSSYAASLLPRVVVNYQDQHPDINLCIHDVIAEDVVELVRGGRVEMGVCFDPGPCDDLVFEELFTDAFMAVFPKGHKFDSMKEITWSQLMDEHFIALQKPSSTRLYIEKILAEYDISFAAQTEANQLSTIGRMVSAGVGVSVVPQLCEAQMRDMNCACRTLKSPQVALPVGLLHRRRYSLSAAAEAMRQSIVQEHLEAKPAMINRVMAEECTPCLQ</sequence>
<comment type="similarity">
    <text evidence="1">Belongs to the LysR transcriptional regulatory family.</text>
</comment>
<dbReference type="EMBL" id="BSPD01000042">
    <property type="protein sequence ID" value="GLS26283.1"/>
    <property type="molecule type" value="Genomic_DNA"/>
</dbReference>
<dbReference type="PANTHER" id="PTHR30419:SF30">
    <property type="entry name" value="LYSR FAMILY TRANSCRIPTIONAL REGULATOR"/>
    <property type="match status" value="1"/>
</dbReference>
<dbReference type="Pfam" id="PF03466">
    <property type="entry name" value="LysR_substrate"/>
    <property type="match status" value="1"/>
</dbReference>
<dbReference type="PANTHER" id="PTHR30419">
    <property type="entry name" value="HTH-TYPE TRANSCRIPTIONAL REGULATOR YBHD"/>
    <property type="match status" value="1"/>
</dbReference>
<comment type="caution">
    <text evidence="6">The sequence shown here is derived from an EMBL/GenBank/DDBJ whole genome shotgun (WGS) entry which is preliminary data.</text>
</comment>
<dbReference type="Gene3D" id="3.40.190.290">
    <property type="match status" value="1"/>
</dbReference>
<protein>
    <submittedName>
        <fullName evidence="6">Transcriptional regulator</fullName>
    </submittedName>
</protein>
<dbReference type="PRINTS" id="PR00039">
    <property type="entry name" value="HTHLYSR"/>
</dbReference>
<organism evidence="6 7">
    <name type="scientific">Marinibactrum halimedae</name>
    <dbReference type="NCBI Taxonomy" id="1444977"/>
    <lineage>
        <taxon>Bacteria</taxon>
        <taxon>Pseudomonadati</taxon>
        <taxon>Pseudomonadota</taxon>
        <taxon>Gammaproteobacteria</taxon>
        <taxon>Cellvibrionales</taxon>
        <taxon>Cellvibrionaceae</taxon>
        <taxon>Marinibactrum</taxon>
    </lineage>
</organism>
<dbReference type="InterPro" id="IPR050950">
    <property type="entry name" value="HTH-type_LysR_regulators"/>
</dbReference>
<dbReference type="SUPFAM" id="SSF53850">
    <property type="entry name" value="Periplasmic binding protein-like II"/>
    <property type="match status" value="1"/>
</dbReference>
<evidence type="ECO:0000256" key="2">
    <source>
        <dbReference type="ARBA" id="ARBA00023015"/>
    </source>
</evidence>
<dbReference type="RefSeq" id="WP_232592447.1">
    <property type="nucleotide sequence ID" value="NZ_BSPD01000042.1"/>
</dbReference>
<dbReference type="InterPro" id="IPR005119">
    <property type="entry name" value="LysR_subst-bd"/>
</dbReference>
<dbReference type="PROSITE" id="PS50931">
    <property type="entry name" value="HTH_LYSR"/>
    <property type="match status" value="1"/>
</dbReference>
<dbReference type="CDD" id="cd08440">
    <property type="entry name" value="PBP2_LTTR_like_4"/>
    <property type="match status" value="1"/>
</dbReference>
<evidence type="ECO:0000256" key="3">
    <source>
        <dbReference type="ARBA" id="ARBA00023125"/>
    </source>
</evidence>
<dbReference type="SUPFAM" id="SSF46785">
    <property type="entry name" value="Winged helix' DNA-binding domain"/>
    <property type="match status" value="1"/>
</dbReference>
<dbReference type="FunFam" id="1.10.10.10:FF:000001">
    <property type="entry name" value="LysR family transcriptional regulator"/>
    <property type="match status" value="1"/>
</dbReference>
<dbReference type="Proteomes" id="UP001156870">
    <property type="component" value="Unassembled WGS sequence"/>
</dbReference>
<reference evidence="6 7" key="1">
    <citation type="journal article" date="2014" name="Int. J. Syst. Evol. Microbiol.">
        <title>Complete genome sequence of Corynebacterium casei LMG S-19264T (=DSM 44701T), isolated from a smear-ripened cheese.</title>
        <authorList>
            <consortium name="US DOE Joint Genome Institute (JGI-PGF)"/>
            <person name="Walter F."/>
            <person name="Albersmeier A."/>
            <person name="Kalinowski J."/>
            <person name="Ruckert C."/>
        </authorList>
    </citation>
    <scope>NUCLEOTIDE SEQUENCE [LARGE SCALE GENOMIC DNA]</scope>
    <source>
        <strain evidence="6 7">NBRC 110095</strain>
    </source>
</reference>
<name>A0AA37WMB9_9GAMM</name>
<keyword evidence="2" id="KW-0805">Transcription regulation</keyword>
<proteinExistence type="inferred from homology"/>
<dbReference type="Gene3D" id="1.10.10.10">
    <property type="entry name" value="Winged helix-like DNA-binding domain superfamily/Winged helix DNA-binding domain"/>
    <property type="match status" value="1"/>
</dbReference>
<evidence type="ECO:0000256" key="4">
    <source>
        <dbReference type="ARBA" id="ARBA00023163"/>
    </source>
</evidence>
<gene>
    <name evidence="6" type="primary">dhcR</name>
    <name evidence="6" type="ORF">GCM10007877_19980</name>
</gene>
<dbReference type="AlphaFoldDB" id="A0AA37WMB9"/>
<evidence type="ECO:0000259" key="5">
    <source>
        <dbReference type="PROSITE" id="PS50931"/>
    </source>
</evidence>
<feature type="domain" description="HTH lysR-type" evidence="5">
    <location>
        <begin position="3"/>
        <end position="60"/>
    </location>
</feature>
<dbReference type="GO" id="GO:0005829">
    <property type="term" value="C:cytosol"/>
    <property type="evidence" value="ECO:0007669"/>
    <property type="project" value="TreeGrafter"/>
</dbReference>
<dbReference type="Pfam" id="PF00126">
    <property type="entry name" value="HTH_1"/>
    <property type="match status" value="1"/>
</dbReference>
<dbReference type="GO" id="GO:0003677">
    <property type="term" value="F:DNA binding"/>
    <property type="evidence" value="ECO:0007669"/>
    <property type="project" value="UniProtKB-KW"/>
</dbReference>
<dbReference type="GO" id="GO:0003700">
    <property type="term" value="F:DNA-binding transcription factor activity"/>
    <property type="evidence" value="ECO:0007669"/>
    <property type="project" value="InterPro"/>
</dbReference>
<dbReference type="InterPro" id="IPR000847">
    <property type="entry name" value="LysR_HTH_N"/>
</dbReference>
<dbReference type="InterPro" id="IPR036388">
    <property type="entry name" value="WH-like_DNA-bd_sf"/>
</dbReference>
<keyword evidence="4" id="KW-0804">Transcription</keyword>
<keyword evidence="7" id="KW-1185">Reference proteome</keyword>
<evidence type="ECO:0000313" key="6">
    <source>
        <dbReference type="EMBL" id="GLS26283.1"/>
    </source>
</evidence>
<evidence type="ECO:0000256" key="1">
    <source>
        <dbReference type="ARBA" id="ARBA00009437"/>
    </source>
</evidence>
<accession>A0AA37WMB9</accession>
<dbReference type="InterPro" id="IPR036390">
    <property type="entry name" value="WH_DNA-bd_sf"/>
</dbReference>